<keyword evidence="3" id="KW-0732">Signal</keyword>
<feature type="compositionally biased region" description="Acidic residues" evidence="1">
    <location>
        <begin position="441"/>
        <end position="450"/>
    </location>
</feature>
<reference evidence="5" key="1">
    <citation type="submission" date="2020-04" db="EMBL/GenBank/DDBJ databases">
        <authorList>
            <person name="Neveu A P."/>
        </authorList>
    </citation>
    <scope>NUCLEOTIDE SEQUENCE</scope>
    <source>
        <tissue evidence="5">Whole embryo</tissue>
    </source>
</reference>
<dbReference type="InterPro" id="IPR003599">
    <property type="entry name" value="Ig_sub"/>
</dbReference>
<dbReference type="InterPro" id="IPR003006">
    <property type="entry name" value="Ig/MHC_CS"/>
</dbReference>
<dbReference type="PANTHER" id="PTHR45889">
    <property type="entry name" value="IG-LIKE DOMAIN-CONTAINING PROTEIN"/>
    <property type="match status" value="1"/>
</dbReference>
<dbReference type="InterPro" id="IPR013106">
    <property type="entry name" value="Ig_V-set"/>
</dbReference>
<dbReference type="AlphaFoldDB" id="A0A6F9D7M7"/>
<feature type="chain" id="PRO_5026329951" evidence="3">
    <location>
        <begin position="25"/>
        <end position="467"/>
    </location>
</feature>
<feature type="domain" description="Ig-like" evidence="4">
    <location>
        <begin position="18"/>
        <end position="125"/>
    </location>
</feature>
<dbReference type="SUPFAM" id="SSF48726">
    <property type="entry name" value="Immunoglobulin"/>
    <property type="match status" value="3"/>
</dbReference>
<organism evidence="5">
    <name type="scientific">Phallusia mammillata</name>
    <dbReference type="NCBI Taxonomy" id="59560"/>
    <lineage>
        <taxon>Eukaryota</taxon>
        <taxon>Metazoa</taxon>
        <taxon>Chordata</taxon>
        <taxon>Tunicata</taxon>
        <taxon>Ascidiacea</taxon>
        <taxon>Phlebobranchia</taxon>
        <taxon>Ascidiidae</taxon>
        <taxon>Phallusia</taxon>
    </lineage>
</organism>
<dbReference type="SMART" id="SM00409">
    <property type="entry name" value="IG"/>
    <property type="match status" value="2"/>
</dbReference>
<dbReference type="PANTHER" id="PTHR45889:SF8">
    <property type="entry name" value="IG-LIKE DOMAIN-CONTAINING PROTEIN"/>
    <property type="match status" value="1"/>
</dbReference>
<evidence type="ECO:0000259" key="4">
    <source>
        <dbReference type="PROSITE" id="PS50835"/>
    </source>
</evidence>
<sequence>MFYFTMKFLTLVLLLIAPLKVAEALLLEGRNATAVLASTTKSKVTLECDISGAKQDASLTKIWYMPDKKLLALNDIIAKDSMIDRVEVINIDKRDKMSLEISSVQLSDEGIYTCDLGDNTPESYSALIVNKIPDVSLNQYYEPVVENSVAVVATCFANLSKPLPEIWFVDSQNKRVENFAEVNNLPQKDGDPPSISLDLKKTFTQSDDGVTYTCMVEHEDLTLSVPTGPVNVHYHATAVFVNSELEDSLQELQEDENFEATCTGTGNPAPQIKWTFQPDVQVTSTPASDDYEASEKPPAAEPTDDLPSNFILTGSGNKIVSTSLKTTSDDVTNNGTFYCTASNGIGSPSVISFRLAVFDKPTTPPPPTTQAKDRGHGSAFADPTTTMGPTVDAAVIGGVVAVAVFVLIVTIIILLRYFMAHKGEYYTNELKANTDDVEEASLEDDDDDLPTTEAELLGEKKRREHFL</sequence>
<dbReference type="PROSITE" id="PS50835">
    <property type="entry name" value="IG_LIKE"/>
    <property type="match status" value="3"/>
</dbReference>
<dbReference type="CDD" id="cd00096">
    <property type="entry name" value="Ig"/>
    <property type="match status" value="1"/>
</dbReference>
<dbReference type="Pfam" id="PF07686">
    <property type="entry name" value="V-set"/>
    <property type="match status" value="1"/>
</dbReference>
<dbReference type="EMBL" id="LR783545">
    <property type="protein sequence ID" value="CAB3227412.1"/>
    <property type="molecule type" value="mRNA"/>
</dbReference>
<feature type="region of interest" description="Disordered" evidence="1">
    <location>
        <begin position="282"/>
        <end position="307"/>
    </location>
</feature>
<dbReference type="InterPro" id="IPR007110">
    <property type="entry name" value="Ig-like_dom"/>
</dbReference>
<dbReference type="InterPro" id="IPR013783">
    <property type="entry name" value="Ig-like_fold"/>
</dbReference>
<keyword evidence="2" id="KW-0472">Membrane</keyword>
<keyword evidence="2" id="KW-0812">Transmembrane</keyword>
<feature type="compositionally biased region" description="Basic and acidic residues" evidence="1">
    <location>
        <begin position="457"/>
        <end position="467"/>
    </location>
</feature>
<feature type="domain" description="Ig-like" evidence="4">
    <location>
        <begin position="229"/>
        <end position="352"/>
    </location>
</feature>
<accession>A0A6F9D7M7</accession>
<dbReference type="InterPro" id="IPR036179">
    <property type="entry name" value="Ig-like_dom_sf"/>
</dbReference>
<evidence type="ECO:0000256" key="3">
    <source>
        <dbReference type="SAM" id="SignalP"/>
    </source>
</evidence>
<evidence type="ECO:0000313" key="5">
    <source>
        <dbReference type="EMBL" id="CAB3227412.1"/>
    </source>
</evidence>
<dbReference type="PROSITE" id="PS00290">
    <property type="entry name" value="IG_MHC"/>
    <property type="match status" value="1"/>
</dbReference>
<evidence type="ECO:0000256" key="2">
    <source>
        <dbReference type="SAM" id="Phobius"/>
    </source>
</evidence>
<proteinExistence type="evidence at transcript level"/>
<feature type="region of interest" description="Disordered" evidence="1">
    <location>
        <begin position="441"/>
        <end position="467"/>
    </location>
</feature>
<evidence type="ECO:0000256" key="1">
    <source>
        <dbReference type="SAM" id="MobiDB-lite"/>
    </source>
</evidence>
<feature type="signal peptide" evidence="3">
    <location>
        <begin position="1"/>
        <end position="24"/>
    </location>
</feature>
<gene>
    <name evidence="5" type="primary">Cadm2</name>
</gene>
<keyword evidence="2" id="KW-1133">Transmembrane helix</keyword>
<protein>
    <submittedName>
        <fullName evidence="5">Cell adhesion molecule 2</fullName>
    </submittedName>
</protein>
<name>A0A6F9D7M7_9ASCI</name>
<feature type="domain" description="Ig-like" evidence="4">
    <location>
        <begin position="133"/>
        <end position="224"/>
    </location>
</feature>
<dbReference type="Gene3D" id="2.60.40.10">
    <property type="entry name" value="Immunoglobulins"/>
    <property type="match status" value="3"/>
</dbReference>
<feature type="transmembrane region" description="Helical" evidence="2">
    <location>
        <begin position="393"/>
        <end position="415"/>
    </location>
</feature>